<name>A0ABS2KFJ7_9GAMM</name>
<proteinExistence type="predicted"/>
<dbReference type="Proteomes" id="UP001430193">
    <property type="component" value="Unassembled WGS sequence"/>
</dbReference>
<feature type="transmembrane region" description="Helical" evidence="1">
    <location>
        <begin position="67"/>
        <end position="84"/>
    </location>
</feature>
<feature type="transmembrane region" description="Helical" evidence="1">
    <location>
        <begin position="96"/>
        <end position="117"/>
    </location>
</feature>
<organism evidence="3 4">
    <name type="scientific">Dyella mobilis</name>
    <dbReference type="NCBI Taxonomy" id="1849582"/>
    <lineage>
        <taxon>Bacteria</taxon>
        <taxon>Pseudomonadati</taxon>
        <taxon>Pseudomonadota</taxon>
        <taxon>Gammaproteobacteria</taxon>
        <taxon>Lysobacterales</taxon>
        <taxon>Rhodanobacteraceae</taxon>
        <taxon>Dyella</taxon>
    </lineage>
</organism>
<protein>
    <recommendedName>
        <fullName evidence="2">DUF6249 domain-containing protein</fullName>
    </recommendedName>
</protein>
<dbReference type="RefSeq" id="WP_204631518.1">
    <property type="nucleotide sequence ID" value="NZ_BSOC01000003.1"/>
</dbReference>
<gene>
    <name evidence="3" type="ORF">ISS99_10325</name>
</gene>
<feature type="domain" description="DUF6249" evidence="2">
    <location>
        <begin position="8"/>
        <end position="119"/>
    </location>
</feature>
<keyword evidence="1" id="KW-0472">Membrane</keyword>
<dbReference type="Pfam" id="PF19762">
    <property type="entry name" value="DUF6249"/>
    <property type="match status" value="1"/>
</dbReference>
<keyword evidence="4" id="KW-1185">Reference proteome</keyword>
<keyword evidence="1" id="KW-0812">Transmembrane</keyword>
<accession>A0ABS2KFJ7</accession>
<evidence type="ECO:0000259" key="2">
    <source>
        <dbReference type="Pfam" id="PF19762"/>
    </source>
</evidence>
<reference evidence="3" key="1">
    <citation type="submission" date="2020-10" db="EMBL/GenBank/DDBJ databases">
        <title>Phylogeny of dyella-like bacteria.</title>
        <authorList>
            <person name="Fu J."/>
        </authorList>
    </citation>
    <scope>NUCLEOTIDE SEQUENCE</scope>
    <source>
        <strain evidence="3">DHON07</strain>
    </source>
</reference>
<comment type="caution">
    <text evidence="3">The sequence shown here is derived from an EMBL/GenBank/DDBJ whole genome shotgun (WGS) entry which is preliminary data.</text>
</comment>
<dbReference type="EMBL" id="JADIKF010000038">
    <property type="protein sequence ID" value="MBM7129924.1"/>
    <property type="molecule type" value="Genomic_DNA"/>
</dbReference>
<feature type="transmembrane region" description="Helical" evidence="1">
    <location>
        <begin position="6"/>
        <end position="25"/>
    </location>
</feature>
<evidence type="ECO:0000256" key="1">
    <source>
        <dbReference type="SAM" id="Phobius"/>
    </source>
</evidence>
<sequence length="125" mass="13737">MESPVFVLIPVVVMLTPILIVLIVLRYQHLQTRARYQTLLQLADKGVELPSQWLLEPGAADTERRRALVLICGGLGIMLMFLSLPGQLDSGRSIGSLWGIGLLPSMIGLGYLASWWLNRRGGGRG</sequence>
<dbReference type="InterPro" id="IPR046216">
    <property type="entry name" value="DUF6249"/>
</dbReference>
<keyword evidence="1" id="KW-1133">Transmembrane helix</keyword>
<evidence type="ECO:0000313" key="4">
    <source>
        <dbReference type="Proteomes" id="UP001430193"/>
    </source>
</evidence>
<evidence type="ECO:0000313" key="3">
    <source>
        <dbReference type="EMBL" id="MBM7129924.1"/>
    </source>
</evidence>